<dbReference type="PROSITE" id="PS50011">
    <property type="entry name" value="PROTEIN_KINASE_DOM"/>
    <property type="match status" value="1"/>
</dbReference>
<feature type="signal peptide" evidence="11">
    <location>
        <begin position="1"/>
        <end position="29"/>
    </location>
</feature>
<dbReference type="InterPro" id="IPR008271">
    <property type="entry name" value="Ser/Thr_kinase_AS"/>
</dbReference>
<evidence type="ECO:0000256" key="8">
    <source>
        <dbReference type="ARBA" id="ARBA00048679"/>
    </source>
</evidence>
<dbReference type="EMBL" id="WHWC01000016">
    <property type="protein sequence ID" value="KAG8367453.1"/>
    <property type="molecule type" value="Genomic_DNA"/>
</dbReference>
<comment type="catalytic activity">
    <reaction evidence="8">
        <text>L-seryl-[protein] + ATP = O-phospho-L-seryl-[protein] + ADP + H(+)</text>
        <dbReference type="Rhea" id="RHEA:17989"/>
        <dbReference type="Rhea" id="RHEA-COMP:9863"/>
        <dbReference type="Rhea" id="RHEA-COMP:11604"/>
        <dbReference type="ChEBI" id="CHEBI:15378"/>
        <dbReference type="ChEBI" id="CHEBI:29999"/>
        <dbReference type="ChEBI" id="CHEBI:30616"/>
        <dbReference type="ChEBI" id="CHEBI:83421"/>
        <dbReference type="ChEBI" id="CHEBI:456216"/>
        <dbReference type="EC" id="2.7.11.1"/>
    </reaction>
</comment>
<reference evidence="13" key="1">
    <citation type="submission" date="2019-10" db="EMBL/GenBank/DDBJ databases">
        <authorList>
            <person name="Zhang R."/>
            <person name="Pan Y."/>
            <person name="Wang J."/>
            <person name="Ma R."/>
            <person name="Yu S."/>
        </authorList>
    </citation>
    <scope>NUCLEOTIDE SEQUENCE</scope>
    <source>
        <strain evidence="13">LA-IB0</strain>
        <tissue evidence="13">Leaf</tissue>
    </source>
</reference>
<evidence type="ECO:0000259" key="12">
    <source>
        <dbReference type="PROSITE" id="PS50011"/>
    </source>
</evidence>
<evidence type="ECO:0000256" key="10">
    <source>
        <dbReference type="SAM" id="MobiDB-lite"/>
    </source>
</evidence>
<feature type="binding site" evidence="9">
    <location>
        <position position="275"/>
    </location>
    <ligand>
        <name>ATP</name>
        <dbReference type="ChEBI" id="CHEBI:30616"/>
    </ligand>
</feature>
<organism evidence="13 14">
    <name type="scientific">Buddleja alternifolia</name>
    <dbReference type="NCBI Taxonomy" id="168488"/>
    <lineage>
        <taxon>Eukaryota</taxon>
        <taxon>Viridiplantae</taxon>
        <taxon>Streptophyta</taxon>
        <taxon>Embryophyta</taxon>
        <taxon>Tracheophyta</taxon>
        <taxon>Spermatophyta</taxon>
        <taxon>Magnoliopsida</taxon>
        <taxon>eudicotyledons</taxon>
        <taxon>Gunneridae</taxon>
        <taxon>Pentapetalae</taxon>
        <taxon>asterids</taxon>
        <taxon>lamiids</taxon>
        <taxon>Lamiales</taxon>
        <taxon>Scrophulariaceae</taxon>
        <taxon>Buddlejeae</taxon>
        <taxon>Buddleja</taxon>
    </lineage>
</organism>
<comment type="catalytic activity">
    <reaction evidence="7">
        <text>L-threonyl-[protein] + ATP = O-phospho-L-threonyl-[protein] + ADP + H(+)</text>
        <dbReference type="Rhea" id="RHEA:46608"/>
        <dbReference type="Rhea" id="RHEA-COMP:11060"/>
        <dbReference type="Rhea" id="RHEA-COMP:11605"/>
        <dbReference type="ChEBI" id="CHEBI:15378"/>
        <dbReference type="ChEBI" id="CHEBI:30013"/>
        <dbReference type="ChEBI" id="CHEBI:30616"/>
        <dbReference type="ChEBI" id="CHEBI:61977"/>
        <dbReference type="ChEBI" id="CHEBI:456216"/>
        <dbReference type="EC" id="2.7.11.1"/>
    </reaction>
</comment>
<evidence type="ECO:0000256" key="2">
    <source>
        <dbReference type="ARBA" id="ARBA00022527"/>
    </source>
</evidence>
<dbReference type="GO" id="GO:0004674">
    <property type="term" value="F:protein serine/threonine kinase activity"/>
    <property type="evidence" value="ECO:0007669"/>
    <property type="project" value="UniProtKB-KW"/>
</dbReference>
<dbReference type="CDD" id="cd14066">
    <property type="entry name" value="STKc_IRAK"/>
    <property type="match status" value="1"/>
</dbReference>
<keyword evidence="11" id="KW-0732">Signal</keyword>
<dbReference type="PROSITE" id="PS00107">
    <property type="entry name" value="PROTEIN_KINASE_ATP"/>
    <property type="match status" value="1"/>
</dbReference>
<dbReference type="PROSITE" id="PS00108">
    <property type="entry name" value="PROTEIN_KINASE_ST"/>
    <property type="match status" value="1"/>
</dbReference>
<evidence type="ECO:0000256" key="3">
    <source>
        <dbReference type="ARBA" id="ARBA00022679"/>
    </source>
</evidence>
<dbReference type="PANTHER" id="PTHR47989:SF71">
    <property type="entry name" value="PROTEIN KINASE DOMAIN-CONTAINING PROTEIN"/>
    <property type="match status" value="1"/>
</dbReference>
<keyword evidence="2" id="KW-0723">Serine/threonine-protein kinase</keyword>
<keyword evidence="5" id="KW-0418">Kinase</keyword>
<evidence type="ECO:0000313" key="14">
    <source>
        <dbReference type="Proteomes" id="UP000826271"/>
    </source>
</evidence>
<name>A0AAV6W9S9_9LAMI</name>
<feature type="domain" description="Protein kinase" evidence="12">
    <location>
        <begin position="243"/>
        <end position="522"/>
    </location>
</feature>
<evidence type="ECO:0000256" key="7">
    <source>
        <dbReference type="ARBA" id="ARBA00047899"/>
    </source>
</evidence>
<evidence type="ECO:0000256" key="11">
    <source>
        <dbReference type="SAM" id="SignalP"/>
    </source>
</evidence>
<evidence type="ECO:0000256" key="4">
    <source>
        <dbReference type="ARBA" id="ARBA00022741"/>
    </source>
</evidence>
<dbReference type="FunFam" id="1.10.510.10:FF:000300">
    <property type="entry name" value="Calmodulin-binding receptor-like cytoplasmic kinase 3"/>
    <property type="match status" value="1"/>
</dbReference>
<accession>A0AAV6W9S9</accession>
<comment type="caution">
    <text evidence="13">The sequence shown here is derived from an EMBL/GenBank/DDBJ whole genome shotgun (WGS) entry which is preliminary data.</text>
</comment>
<evidence type="ECO:0000256" key="1">
    <source>
        <dbReference type="ARBA" id="ARBA00012513"/>
    </source>
</evidence>
<dbReference type="Pfam" id="PF07714">
    <property type="entry name" value="PK_Tyr_Ser-Thr"/>
    <property type="match status" value="1"/>
</dbReference>
<dbReference type="Gene3D" id="1.10.510.10">
    <property type="entry name" value="Transferase(Phosphotransferase) domain 1"/>
    <property type="match status" value="1"/>
</dbReference>
<evidence type="ECO:0000256" key="9">
    <source>
        <dbReference type="PROSITE-ProRule" id="PRU10141"/>
    </source>
</evidence>
<dbReference type="InterPro" id="IPR011009">
    <property type="entry name" value="Kinase-like_dom_sf"/>
</dbReference>
<dbReference type="InterPro" id="IPR001245">
    <property type="entry name" value="Ser-Thr/Tyr_kinase_cat_dom"/>
</dbReference>
<dbReference type="Proteomes" id="UP000826271">
    <property type="component" value="Unassembled WGS sequence"/>
</dbReference>
<proteinExistence type="predicted"/>
<dbReference type="InterPro" id="IPR017441">
    <property type="entry name" value="Protein_kinase_ATP_BS"/>
</dbReference>
<sequence length="528" mass="60067">MELLYDTPLKMPLVLFILFVLVQSPRISASSLLKHEEACGTYHINHVDDPNHELFYIDGELVDRYFFCKALSDYQERSCFLTEIVRNQYCRLLGRKSLKTVVREGYSGIDYDKTSEDGKDKYAKNSLLKPKLLVMAVPAFFLSCCALLCPCFQARKKDTGHTVLSKEPNSTKLLISDKSPADSITSLEMNPPFEKCPGSPLRVPPSPLRVPPSPSRFSMSPKLNRLGSIHLNVNQVVRATNNFSPSLLIGVGGFGTVYKAELPDGQVVAIKRARKEQFDAIRTEFRSEVELLSKIDHRNLVKLLGYVEKVNERLIITEYVPNGTLREHLDGLKGKILDFNQRLEISIDVAHGLTYLHLYAEKQIIHRDVKSSNILLTESLRAKVADFGFARLGDDSDKTHVVTKVKGTVGYLDPEYMRTHQLTNKSDVYSFGILLLEILTGRRPVDLKKSSEERVTIRWAFKKYNERRFTEMLDPLMNESVDEEILVKMFGLAIRCAAPTRADRPDMKAVGEQLWGIRMDYLRSESRE</sequence>
<dbReference type="EC" id="2.7.11.1" evidence="1"/>
<feature type="compositionally biased region" description="Pro residues" evidence="10">
    <location>
        <begin position="202"/>
        <end position="214"/>
    </location>
</feature>
<evidence type="ECO:0000256" key="6">
    <source>
        <dbReference type="ARBA" id="ARBA00022840"/>
    </source>
</evidence>
<evidence type="ECO:0000256" key="5">
    <source>
        <dbReference type="ARBA" id="ARBA00022777"/>
    </source>
</evidence>
<feature type="chain" id="PRO_5043922015" description="non-specific serine/threonine protein kinase" evidence="11">
    <location>
        <begin position="30"/>
        <end position="528"/>
    </location>
</feature>
<keyword evidence="3" id="KW-0808">Transferase</keyword>
<gene>
    <name evidence="13" type="ORF">BUALT_Bualt16G0073700</name>
</gene>
<keyword evidence="14" id="KW-1185">Reference proteome</keyword>
<dbReference type="FunFam" id="3.30.200.20:FF:000039">
    <property type="entry name" value="receptor-like protein kinase FERONIA"/>
    <property type="match status" value="1"/>
</dbReference>
<dbReference type="InterPro" id="IPR000719">
    <property type="entry name" value="Prot_kinase_dom"/>
</dbReference>
<evidence type="ECO:0000313" key="13">
    <source>
        <dbReference type="EMBL" id="KAG8367453.1"/>
    </source>
</evidence>
<keyword evidence="4 9" id="KW-0547">Nucleotide-binding</keyword>
<dbReference type="AlphaFoldDB" id="A0AAV6W9S9"/>
<protein>
    <recommendedName>
        <fullName evidence="1">non-specific serine/threonine protein kinase</fullName>
        <ecNumber evidence="1">2.7.11.1</ecNumber>
    </recommendedName>
</protein>
<dbReference type="SMART" id="SM00220">
    <property type="entry name" value="S_TKc"/>
    <property type="match status" value="1"/>
</dbReference>
<dbReference type="PANTHER" id="PTHR47989">
    <property type="entry name" value="OS01G0750732 PROTEIN"/>
    <property type="match status" value="1"/>
</dbReference>
<feature type="region of interest" description="Disordered" evidence="10">
    <location>
        <begin position="195"/>
        <end position="215"/>
    </location>
</feature>
<dbReference type="SUPFAM" id="SSF56112">
    <property type="entry name" value="Protein kinase-like (PK-like)"/>
    <property type="match status" value="1"/>
</dbReference>
<dbReference type="Gene3D" id="3.30.200.20">
    <property type="entry name" value="Phosphorylase Kinase, domain 1"/>
    <property type="match status" value="1"/>
</dbReference>
<keyword evidence="6 9" id="KW-0067">ATP-binding</keyword>
<dbReference type="GO" id="GO:0005524">
    <property type="term" value="F:ATP binding"/>
    <property type="evidence" value="ECO:0007669"/>
    <property type="project" value="UniProtKB-UniRule"/>
</dbReference>